<sequence length="86" mass="9189">MRHHPRHTPCPRRLAEAIRGRGKIGLREALRLRDLGVHPFAGAVVFTMRADDEVEAAGGLDAQVEVSAAETLALLETLLAAPALAS</sequence>
<gene>
    <name evidence="1" type="ORF">NK718_03220</name>
</gene>
<protein>
    <submittedName>
        <fullName evidence="1">Uncharacterized protein</fullName>
    </submittedName>
</protein>
<proteinExistence type="predicted"/>
<comment type="caution">
    <text evidence="1">The sequence shown here is derived from an EMBL/GenBank/DDBJ whole genome shotgun (WGS) entry which is preliminary data.</text>
</comment>
<keyword evidence="2" id="KW-1185">Reference proteome</keyword>
<evidence type="ECO:0000313" key="1">
    <source>
        <dbReference type="EMBL" id="MCP8937515.1"/>
    </source>
</evidence>
<accession>A0ABT1L7P9</accession>
<dbReference type="EMBL" id="JANCLU010000002">
    <property type="protein sequence ID" value="MCP8937515.1"/>
    <property type="molecule type" value="Genomic_DNA"/>
</dbReference>
<dbReference type="Proteomes" id="UP001205890">
    <property type="component" value="Unassembled WGS sequence"/>
</dbReference>
<dbReference type="RefSeq" id="WP_254738575.1">
    <property type="nucleotide sequence ID" value="NZ_JANCLU010000002.1"/>
</dbReference>
<organism evidence="1 2">
    <name type="scientific">Alsobacter ponti</name>
    <dbReference type="NCBI Taxonomy" id="2962936"/>
    <lineage>
        <taxon>Bacteria</taxon>
        <taxon>Pseudomonadati</taxon>
        <taxon>Pseudomonadota</taxon>
        <taxon>Alphaproteobacteria</taxon>
        <taxon>Hyphomicrobiales</taxon>
        <taxon>Alsobacteraceae</taxon>
        <taxon>Alsobacter</taxon>
    </lineage>
</organism>
<name>A0ABT1L7P9_9HYPH</name>
<reference evidence="1 2" key="1">
    <citation type="submission" date="2022-07" db="EMBL/GenBank/DDBJ databases">
        <authorList>
            <person name="Li W.-J."/>
            <person name="Deng Q.-Q."/>
        </authorList>
    </citation>
    <scope>NUCLEOTIDE SEQUENCE [LARGE SCALE GENOMIC DNA]</scope>
    <source>
        <strain evidence="1 2">SYSU M60028</strain>
    </source>
</reference>
<evidence type="ECO:0000313" key="2">
    <source>
        <dbReference type="Proteomes" id="UP001205890"/>
    </source>
</evidence>